<dbReference type="Pfam" id="PF00293">
    <property type="entry name" value="NUDIX"/>
    <property type="match status" value="1"/>
</dbReference>
<comment type="cofactor">
    <cofactor evidence="1">
        <name>Mg(2+)</name>
        <dbReference type="ChEBI" id="CHEBI:18420"/>
    </cofactor>
</comment>
<feature type="domain" description="Nudix hydrolase" evidence="3">
    <location>
        <begin position="4"/>
        <end position="128"/>
    </location>
</feature>
<evidence type="ECO:0000313" key="4">
    <source>
        <dbReference type="EMBL" id="GHD63162.1"/>
    </source>
</evidence>
<sequence length="149" mass="16031">MGTDPIRVVALAVVRDGKLLTVRKRGTERFMLPGGKPEMGEPEVVTLAREVAEELCCSVRSATLLGEFAAAAANEPGRQVHARVFRGDISGELSLAAEIEAVHWLDLARAPTVPLAPLLQQHVLPVLLDDAPLRSRPPKAVAVHFKCSD</sequence>
<evidence type="ECO:0000259" key="3">
    <source>
        <dbReference type="PROSITE" id="PS51462"/>
    </source>
</evidence>
<gene>
    <name evidence="4" type="ORF">GCM10007350_20050</name>
</gene>
<dbReference type="SUPFAM" id="SSF55811">
    <property type="entry name" value="Nudix"/>
    <property type="match status" value="1"/>
</dbReference>
<dbReference type="PROSITE" id="PS51462">
    <property type="entry name" value="NUDIX"/>
    <property type="match status" value="1"/>
</dbReference>
<dbReference type="InterPro" id="IPR000086">
    <property type="entry name" value="NUDIX_hydrolase_dom"/>
</dbReference>
<dbReference type="RefSeq" id="WP_189460390.1">
    <property type="nucleotide sequence ID" value="NZ_BMYO01000005.1"/>
</dbReference>
<reference evidence="5" key="1">
    <citation type="journal article" date="2019" name="Int. J. Syst. Evol. Microbiol.">
        <title>The Global Catalogue of Microorganisms (GCM) 10K type strain sequencing project: providing services to taxonomists for standard genome sequencing and annotation.</title>
        <authorList>
            <consortium name="The Broad Institute Genomics Platform"/>
            <consortium name="The Broad Institute Genome Sequencing Center for Infectious Disease"/>
            <person name="Wu L."/>
            <person name="Ma J."/>
        </authorList>
    </citation>
    <scope>NUCLEOTIDE SEQUENCE [LARGE SCALE GENOMIC DNA]</scope>
    <source>
        <strain evidence="5">KCTC 23701</strain>
    </source>
</reference>
<keyword evidence="2" id="KW-0378">Hydrolase</keyword>
<keyword evidence="5" id="KW-1185">Reference proteome</keyword>
<dbReference type="CDD" id="cd04690">
    <property type="entry name" value="NUDIX_Hydrolase"/>
    <property type="match status" value="1"/>
</dbReference>
<evidence type="ECO:0000313" key="5">
    <source>
        <dbReference type="Proteomes" id="UP000604737"/>
    </source>
</evidence>
<dbReference type="InterPro" id="IPR015797">
    <property type="entry name" value="NUDIX_hydrolase-like_dom_sf"/>
</dbReference>
<proteinExistence type="predicted"/>
<dbReference type="EMBL" id="BMYO01000005">
    <property type="protein sequence ID" value="GHD63162.1"/>
    <property type="molecule type" value="Genomic_DNA"/>
</dbReference>
<organism evidence="4 5">
    <name type="scientific">Jeongeupia chitinilytica</name>
    <dbReference type="NCBI Taxonomy" id="1041641"/>
    <lineage>
        <taxon>Bacteria</taxon>
        <taxon>Pseudomonadati</taxon>
        <taxon>Pseudomonadota</taxon>
        <taxon>Betaproteobacteria</taxon>
        <taxon>Neisseriales</taxon>
        <taxon>Chitinibacteraceae</taxon>
        <taxon>Jeongeupia</taxon>
    </lineage>
</organism>
<evidence type="ECO:0000256" key="2">
    <source>
        <dbReference type="ARBA" id="ARBA00022801"/>
    </source>
</evidence>
<dbReference type="PANTHER" id="PTHR43046:SF2">
    <property type="entry name" value="8-OXO-DGTP DIPHOSPHATASE-RELATED"/>
    <property type="match status" value="1"/>
</dbReference>
<comment type="caution">
    <text evidence="4">The sequence shown here is derived from an EMBL/GenBank/DDBJ whole genome shotgun (WGS) entry which is preliminary data.</text>
</comment>
<dbReference type="Proteomes" id="UP000604737">
    <property type="component" value="Unassembled WGS sequence"/>
</dbReference>
<dbReference type="PANTHER" id="PTHR43046">
    <property type="entry name" value="GDP-MANNOSE MANNOSYL HYDROLASE"/>
    <property type="match status" value="1"/>
</dbReference>
<protein>
    <submittedName>
        <fullName evidence="4">MutT/NUDIX family protein</fullName>
    </submittedName>
</protein>
<dbReference type="Gene3D" id="3.90.79.10">
    <property type="entry name" value="Nucleoside Triphosphate Pyrophosphohydrolase"/>
    <property type="match status" value="1"/>
</dbReference>
<evidence type="ECO:0000256" key="1">
    <source>
        <dbReference type="ARBA" id="ARBA00001946"/>
    </source>
</evidence>
<name>A0ABQ3GZR1_9NEIS</name>
<accession>A0ABQ3GZR1</accession>